<dbReference type="GO" id="GO:0005524">
    <property type="term" value="F:ATP binding"/>
    <property type="evidence" value="ECO:0007669"/>
    <property type="project" value="UniProtKB-UniRule"/>
</dbReference>
<dbReference type="InterPro" id="IPR017441">
    <property type="entry name" value="Protein_kinase_ATP_BS"/>
</dbReference>
<keyword evidence="14 20" id="KW-0472">Membrane</keyword>
<keyword evidence="7 20" id="KW-0812">Transmembrane</keyword>
<dbReference type="Pfam" id="PF00560">
    <property type="entry name" value="LRR_1"/>
    <property type="match status" value="3"/>
</dbReference>
<evidence type="ECO:0000256" key="19">
    <source>
        <dbReference type="PROSITE-ProRule" id="PRU10141"/>
    </source>
</evidence>
<keyword evidence="10 19" id="KW-0547">Nucleotide-binding</keyword>
<evidence type="ECO:0000256" key="18">
    <source>
        <dbReference type="ARBA" id="ARBA00048679"/>
    </source>
</evidence>
<protein>
    <recommendedName>
        <fullName evidence="3">non-specific serine/threonine protein kinase</fullName>
        <ecNumber evidence="3">2.7.11.1</ecNumber>
    </recommendedName>
</protein>
<comment type="subcellular location">
    <subcellularLocation>
        <location evidence="1">Membrane</location>
    </subcellularLocation>
</comment>
<evidence type="ECO:0000313" key="24">
    <source>
        <dbReference type="Proteomes" id="UP001141552"/>
    </source>
</evidence>
<dbReference type="GO" id="GO:0004674">
    <property type="term" value="F:protein serine/threonine kinase activity"/>
    <property type="evidence" value="ECO:0007669"/>
    <property type="project" value="UniProtKB-KW"/>
</dbReference>
<evidence type="ECO:0000256" key="21">
    <source>
        <dbReference type="SAM" id="SignalP"/>
    </source>
</evidence>
<keyword evidence="11" id="KW-0418">Kinase</keyword>
<dbReference type="InterPro" id="IPR003591">
    <property type="entry name" value="Leu-rich_rpt_typical-subtyp"/>
</dbReference>
<sequence length="914" mass="101190">MKMLRMRACGCIFAVSCCYLVLFAAAQVTNPTEVTALTAVKSSAIDPLKHLGNWGKGDPCISNWTGVFCYDTVGPDGYLHVRELQLLNMNLSGTLVPELGLLSYLEILDFMWNNLTGSIPKEIGNISSLKLLLLNGNKLSGSLPVELGYLTNLNRLQVDQNQISGLIPTSFANLSSVKHLHMNNNSFSGQIPPELSNCSALIHLLLDNNNLSGYLPPELSNLPLLRILQLDNNNFSGSGIPATYGNISRLAKLSLRNCSLQGEIPDLTGIPHLYYLDLSRNDLTGPIPSKLGVNVTTIKLSNNHLNGSIPGSFSNLPFLQRLSLQNNLLTGSVPANIWRNMFFSSSARLILDLRNNSLSNVSGVLNPPENVTLRLSGNPICKNGNIPNIIRFCGTKPEGDWITENLQNSTSCPVHACPTDDFFEYVPVSPEPCFCAAPLRIGYRLKSPSFSYFPPHKSSFEAYVTGDLNLDLYELSVDSYFWEEGPRLRMYLKLFPSLEDGNTFNETEVQRIRGIFTSWRFSGSDFFGPYELLNFTLWGPYSQMNFESQGTKISKGVLAAIVLGAIASIVALSSGIALLILRRNERIRRKLSRKRLSSRLMMKIEGVKDFTFKEMVAATDNFNISTQVGQGGYGKVYKGILPDKKVVAIKRAEEGSLQGQKEFLTEIKLLSRLHHRNLVSLIGYCDEEGEQMLVYEFMPNGTLRDWLSAKNNEQLNFVMRLNVALDSAKGILYLHTEANPPVFHRDIKATNILLDFRLTAKVADFGLSRLAPVLDDEGNLPNHVSTVVKGTPVNLSHQSGMMFSIIDSRMGSYPSECVERFVALALRCCHEQPDKRPSMLDVVRELENIRKMMPETDVVSPESTSAYTSGQSVLSYSGQSASSSSFYTSRETYRSSSLVGSDLASDVIPTITPR</sequence>
<dbReference type="Gene3D" id="1.10.510.10">
    <property type="entry name" value="Transferase(Phosphotransferase) domain 1"/>
    <property type="match status" value="2"/>
</dbReference>
<comment type="catalytic activity">
    <reaction evidence="17">
        <text>L-threonyl-[protein] + ATP = O-phospho-L-threonyl-[protein] + ADP + H(+)</text>
        <dbReference type="Rhea" id="RHEA:46608"/>
        <dbReference type="Rhea" id="RHEA-COMP:11060"/>
        <dbReference type="Rhea" id="RHEA-COMP:11605"/>
        <dbReference type="ChEBI" id="CHEBI:15378"/>
        <dbReference type="ChEBI" id="CHEBI:30013"/>
        <dbReference type="ChEBI" id="CHEBI:30616"/>
        <dbReference type="ChEBI" id="CHEBI:61977"/>
        <dbReference type="ChEBI" id="CHEBI:456216"/>
        <dbReference type="EC" id="2.7.11.1"/>
    </reaction>
</comment>
<evidence type="ECO:0000256" key="5">
    <source>
        <dbReference type="ARBA" id="ARBA00022614"/>
    </source>
</evidence>
<evidence type="ECO:0000256" key="17">
    <source>
        <dbReference type="ARBA" id="ARBA00047899"/>
    </source>
</evidence>
<evidence type="ECO:0000256" key="9">
    <source>
        <dbReference type="ARBA" id="ARBA00022737"/>
    </source>
</evidence>
<evidence type="ECO:0000256" key="2">
    <source>
        <dbReference type="ARBA" id="ARBA00008684"/>
    </source>
</evidence>
<keyword evidence="13 20" id="KW-1133">Transmembrane helix</keyword>
<dbReference type="PANTHER" id="PTHR45974">
    <property type="entry name" value="RECEPTOR-LIKE PROTEIN 55"/>
    <property type="match status" value="1"/>
</dbReference>
<name>A0A9Q0FJB2_9ROSI</name>
<comment type="caution">
    <text evidence="23">The sequence shown here is derived from an EMBL/GenBank/DDBJ whole genome shotgun (WGS) entry which is preliminary data.</text>
</comment>
<evidence type="ECO:0000313" key="23">
    <source>
        <dbReference type="EMBL" id="KAJ4832534.1"/>
    </source>
</evidence>
<dbReference type="PROSITE" id="PS00108">
    <property type="entry name" value="PROTEIN_KINASE_ST"/>
    <property type="match status" value="1"/>
</dbReference>
<keyword evidence="15" id="KW-0675">Receptor</keyword>
<evidence type="ECO:0000256" key="8">
    <source>
        <dbReference type="ARBA" id="ARBA00022729"/>
    </source>
</evidence>
<dbReference type="SUPFAM" id="SSF56112">
    <property type="entry name" value="Protein kinase-like (PK-like)"/>
    <property type="match status" value="1"/>
</dbReference>
<dbReference type="InterPro" id="IPR001611">
    <property type="entry name" value="Leu-rich_rpt"/>
</dbReference>
<dbReference type="GO" id="GO:0016020">
    <property type="term" value="C:membrane"/>
    <property type="evidence" value="ECO:0007669"/>
    <property type="project" value="UniProtKB-SubCell"/>
</dbReference>
<feature type="chain" id="PRO_5040377442" description="non-specific serine/threonine protein kinase" evidence="21">
    <location>
        <begin position="27"/>
        <end position="914"/>
    </location>
</feature>
<keyword evidence="16" id="KW-0325">Glycoprotein</keyword>
<evidence type="ECO:0000256" key="10">
    <source>
        <dbReference type="ARBA" id="ARBA00022741"/>
    </source>
</evidence>
<dbReference type="InterPro" id="IPR000719">
    <property type="entry name" value="Prot_kinase_dom"/>
</dbReference>
<dbReference type="AlphaFoldDB" id="A0A9Q0FJB2"/>
<keyword evidence="4" id="KW-0723">Serine/threonine-protein kinase</keyword>
<keyword evidence="8 21" id="KW-0732">Signal</keyword>
<organism evidence="23 24">
    <name type="scientific">Turnera subulata</name>
    <dbReference type="NCBI Taxonomy" id="218843"/>
    <lineage>
        <taxon>Eukaryota</taxon>
        <taxon>Viridiplantae</taxon>
        <taxon>Streptophyta</taxon>
        <taxon>Embryophyta</taxon>
        <taxon>Tracheophyta</taxon>
        <taxon>Spermatophyta</taxon>
        <taxon>Magnoliopsida</taxon>
        <taxon>eudicotyledons</taxon>
        <taxon>Gunneridae</taxon>
        <taxon>Pentapetalae</taxon>
        <taxon>rosids</taxon>
        <taxon>fabids</taxon>
        <taxon>Malpighiales</taxon>
        <taxon>Passifloraceae</taxon>
        <taxon>Turnera</taxon>
    </lineage>
</organism>
<dbReference type="PROSITE" id="PS50011">
    <property type="entry name" value="PROTEIN_KINASE_DOM"/>
    <property type="match status" value="1"/>
</dbReference>
<evidence type="ECO:0000256" key="20">
    <source>
        <dbReference type="SAM" id="Phobius"/>
    </source>
</evidence>
<dbReference type="Pfam" id="PF13855">
    <property type="entry name" value="LRR_8"/>
    <property type="match status" value="1"/>
</dbReference>
<dbReference type="FunFam" id="3.80.10.10:FF:000387">
    <property type="entry name" value="Probable LRR receptor-like serine/threonine-protein kinase At1g06840"/>
    <property type="match status" value="1"/>
</dbReference>
<dbReference type="SMART" id="SM00369">
    <property type="entry name" value="LRR_TYP"/>
    <property type="match status" value="5"/>
</dbReference>
<feature type="binding site" evidence="19">
    <location>
        <position position="650"/>
    </location>
    <ligand>
        <name>ATP</name>
        <dbReference type="ChEBI" id="CHEBI:30616"/>
    </ligand>
</feature>
<keyword evidence="24" id="KW-1185">Reference proteome</keyword>
<dbReference type="PANTHER" id="PTHR45974:SF216">
    <property type="entry name" value="PROTEIN KINASE DOMAIN-CONTAINING PROTEIN"/>
    <property type="match status" value="1"/>
</dbReference>
<evidence type="ECO:0000256" key="15">
    <source>
        <dbReference type="ARBA" id="ARBA00023170"/>
    </source>
</evidence>
<dbReference type="PROSITE" id="PS00107">
    <property type="entry name" value="PROTEIN_KINASE_ATP"/>
    <property type="match status" value="1"/>
</dbReference>
<accession>A0A9Q0FJB2</accession>
<evidence type="ECO:0000256" key="13">
    <source>
        <dbReference type="ARBA" id="ARBA00022989"/>
    </source>
</evidence>
<evidence type="ECO:0000256" key="4">
    <source>
        <dbReference type="ARBA" id="ARBA00022527"/>
    </source>
</evidence>
<dbReference type="EMBL" id="JAKUCV010005122">
    <property type="protein sequence ID" value="KAJ4832534.1"/>
    <property type="molecule type" value="Genomic_DNA"/>
</dbReference>
<reference evidence="23" key="1">
    <citation type="submission" date="2022-02" db="EMBL/GenBank/DDBJ databases">
        <authorList>
            <person name="Henning P.M."/>
            <person name="McCubbin A.G."/>
            <person name="Shore J.S."/>
        </authorList>
    </citation>
    <scope>NUCLEOTIDE SEQUENCE</scope>
    <source>
        <strain evidence="23">F60SS</strain>
        <tissue evidence="23">Leaves</tissue>
    </source>
</reference>
<evidence type="ECO:0000256" key="14">
    <source>
        <dbReference type="ARBA" id="ARBA00023136"/>
    </source>
</evidence>
<dbReference type="InterPro" id="IPR001245">
    <property type="entry name" value="Ser-Thr/Tyr_kinase_cat_dom"/>
</dbReference>
<dbReference type="SMART" id="SM00220">
    <property type="entry name" value="S_TKc"/>
    <property type="match status" value="1"/>
</dbReference>
<evidence type="ECO:0000256" key="7">
    <source>
        <dbReference type="ARBA" id="ARBA00022692"/>
    </source>
</evidence>
<dbReference type="SUPFAM" id="SSF52058">
    <property type="entry name" value="L domain-like"/>
    <property type="match status" value="1"/>
</dbReference>
<evidence type="ECO:0000256" key="11">
    <source>
        <dbReference type="ARBA" id="ARBA00022777"/>
    </source>
</evidence>
<evidence type="ECO:0000256" key="6">
    <source>
        <dbReference type="ARBA" id="ARBA00022679"/>
    </source>
</evidence>
<dbReference type="InterPro" id="IPR013210">
    <property type="entry name" value="LRR_N_plant-typ"/>
</dbReference>
<dbReference type="OrthoDB" id="2020077at2759"/>
<dbReference type="Pfam" id="PF07714">
    <property type="entry name" value="PK_Tyr_Ser-Thr"/>
    <property type="match status" value="1"/>
</dbReference>
<dbReference type="Pfam" id="PF08263">
    <property type="entry name" value="LRRNT_2"/>
    <property type="match status" value="1"/>
</dbReference>
<dbReference type="EC" id="2.7.11.1" evidence="3"/>
<keyword evidence="6" id="KW-0808">Transferase</keyword>
<keyword evidence="9" id="KW-0677">Repeat</keyword>
<comment type="catalytic activity">
    <reaction evidence="18">
        <text>L-seryl-[protein] + ATP = O-phospho-L-seryl-[protein] + ADP + H(+)</text>
        <dbReference type="Rhea" id="RHEA:17989"/>
        <dbReference type="Rhea" id="RHEA-COMP:9863"/>
        <dbReference type="Rhea" id="RHEA-COMP:11604"/>
        <dbReference type="ChEBI" id="CHEBI:15378"/>
        <dbReference type="ChEBI" id="CHEBI:29999"/>
        <dbReference type="ChEBI" id="CHEBI:30616"/>
        <dbReference type="ChEBI" id="CHEBI:83421"/>
        <dbReference type="ChEBI" id="CHEBI:456216"/>
        <dbReference type="EC" id="2.7.11.1"/>
    </reaction>
</comment>
<comment type="similarity">
    <text evidence="2">Belongs to the protein kinase superfamily. Ser/Thr protein kinase family.</text>
</comment>
<feature type="transmembrane region" description="Helical" evidence="20">
    <location>
        <begin position="557"/>
        <end position="581"/>
    </location>
</feature>
<keyword evidence="5" id="KW-0433">Leucine-rich repeat</keyword>
<keyword evidence="12 19" id="KW-0067">ATP-binding</keyword>
<evidence type="ECO:0000256" key="16">
    <source>
        <dbReference type="ARBA" id="ARBA00023180"/>
    </source>
</evidence>
<dbReference type="Proteomes" id="UP001141552">
    <property type="component" value="Unassembled WGS sequence"/>
</dbReference>
<evidence type="ECO:0000256" key="12">
    <source>
        <dbReference type="ARBA" id="ARBA00022840"/>
    </source>
</evidence>
<evidence type="ECO:0000259" key="22">
    <source>
        <dbReference type="PROSITE" id="PS50011"/>
    </source>
</evidence>
<evidence type="ECO:0000256" key="1">
    <source>
        <dbReference type="ARBA" id="ARBA00004370"/>
    </source>
</evidence>
<dbReference type="InterPro" id="IPR032675">
    <property type="entry name" value="LRR_dom_sf"/>
</dbReference>
<dbReference type="Gene3D" id="3.30.200.20">
    <property type="entry name" value="Phosphorylase Kinase, domain 1"/>
    <property type="match status" value="1"/>
</dbReference>
<dbReference type="InterPro" id="IPR008271">
    <property type="entry name" value="Ser/Thr_kinase_AS"/>
</dbReference>
<dbReference type="Gene3D" id="3.80.10.10">
    <property type="entry name" value="Ribonuclease Inhibitor"/>
    <property type="match status" value="3"/>
</dbReference>
<gene>
    <name evidence="23" type="ORF">Tsubulata_000094</name>
</gene>
<dbReference type="FunFam" id="3.30.200.20:FF:000328">
    <property type="entry name" value="Leucine-rich repeat protein kinase family protein"/>
    <property type="match status" value="1"/>
</dbReference>
<proteinExistence type="inferred from homology"/>
<feature type="signal peptide" evidence="21">
    <location>
        <begin position="1"/>
        <end position="26"/>
    </location>
</feature>
<dbReference type="InterPro" id="IPR011009">
    <property type="entry name" value="Kinase-like_dom_sf"/>
</dbReference>
<evidence type="ECO:0000256" key="3">
    <source>
        <dbReference type="ARBA" id="ARBA00012513"/>
    </source>
</evidence>
<reference evidence="23" key="2">
    <citation type="journal article" date="2023" name="Plants (Basel)">
        <title>Annotation of the Turnera subulata (Passifloraceae) Draft Genome Reveals the S-Locus Evolved after the Divergence of Turneroideae from Passifloroideae in a Stepwise Manner.</title>
        <authorList>
            <person name="Henning P.M."/>
            <person name="Roalson E.H."/>
            <person name="Mir W."/>
            <person name="McCubbin A.G."/>
            <person name="Shore J.S."/>
        </authorList>
    </citation>
    <scope>NUCLEOTIDE SEQUENCE</scope>
    <source>
        <strain evidence="23">F60SS</strain>
    </source>
</reference>
<feature type="domain" description="Protein kinase" evidence="22">
    <location>
        <begin position="622"/>
        <end position="914"/>
    </location>
</feature>